<name>A0A1Q3G356_CULTA</name>
<feature type="domain" description="Complex 1 LYR protein" evidence="1">
    <location>
        <begin position="12"/>
        <end position="66"/>
    </location>
</feature>
<dbReference type="InterPro" id="IPR008011">
    <property type="entry name" value="Complex1_LYR_dom"/>
</dbReference>
<sequence length="71" mass="8730">MTVHSLTTRRLVLRLYRNLQRYGSQLQLSDQDYFRRRIRTEFIQNRELSDPKEIEFAYKRGQTLLDRARVI</sequence>
<proteinExistence type="predicted"/>
<evidence type="ECO:0000259" key="1">
    <source>
        <dbReference type="Pfam" id="PF05347"/>
    </source>
</evidence>
<dbReference type="Pfam" id="PF05347">
    <property type="entry name" value="Complex1_LYR"/>
    <property type="match status" value="1"/>
</dbReference>
<dbReference type="AlphaFoldDB" id="A0A1Q3G356"/>
<accession>A0A1Q3G356</accession>
<reference evidence="2" key="1">
    <citation type="submission" date="2017-01" db="EMBL/GenBank/DDBJ databases">
        <title>A deep insight into the sialotranscriptome of adult male and female Cluex tarsalis mosquitoes.</title>
        <authorList>
            <person name="Ribeiro J.M."/>
            <person name="Moreira F."/>
            <person name="Bernard K.A."/>
            <person name="Calvo E."/>
        </authorList>
    </citation>
    <scope>NUCLEOTIDE SEQUENCE</scope>
    <source>
        <strain evidence="2">Kern County</strain>
        <tissue evidence="2">Salivary glands</tissue>
    </source>
</reference>
<protein>
    <recommendedName>
        <fullName evidence="1">Complex 1 LYR protein domain-containing protein</fullName>
    </recommendedName>
</protein>
<evidence type="ECO:0000313" key="2">
    <source>
        <dbReference type="EMBL" id="JAV34230.1"/>
    </source>
</evidence>
<organism evidence="2">
    <name type="scientific">Culex tarsalis</name>
    <name type="common">Encephalitis mosquito</name>
    <dbReference type="NCBI Taxonomy" id="7177"/>
    <lineage>
        <taxon>Eukaryota</taxon>
        <taxon>Metazoa</taxon>
        <taxon>Ecdysozoa</taxon>
        <taxon>Arthropoda</taxon>
        <taxon>Hexapoda</taxon>
        <taxon>Insecta</taxon>
        <taxon>Pterygota</taxon>
        <taxon>Neoptera</taxon>
        <taxon>Endopterygota</taxon>
        <taxon>Diptera</taxon>
        <taxon>Nematocera</taxon>
        <taxon>Culicoidea</taxon>
        <taxon>Culicidae</taxon>
        <taxon>Culicinae</taxon>
        <taxon>Culicini</taxon>
        <taxon>Culex</taxon>
        <taxon>Culex</taxon>
    </lineage>
</organism>
<dbReference type="EMBL" id="GFDL01000815">
    <property type="protein sequence ID" value="JAV34230.1"/>
    <property type="molecule type" value="Transcribed_RNA"/>
</dbReference>